<evidence type="ECO:0000313" key="1">
    <source>
        <dbReference type="EMBL" id="CBK41990.1"/>
    </source>
</evidence>
<dbReference type="AlphaFoldDB" id="D8PFF3"/>
<keyword evidence="2" id="KW-1185">Reference proteome</keyword>
<proteinExistence type="predicted"/>
<reference evidence="1 2" key="1">
    <citation type="journal article" date="2010" name="Proc. Natl. Acad. Sci. U.S.A.">
        <title>A Nitrospira metagenome illuminates the physiology and evolution of globally important nitrite-oxidizing bacteria.</title>
        <authorList>
            <person name="Lucker S."/>
            <person name="Wagner M."/>
            <person name="Maixner F."/>
            <person name="Pelletier E."/>
            <person name="Koch H."/>
            <person name="Vacherie B."/>
            <person name="Rattei T."/>
            <person name="Sinninghe Damste J."/>
            <person name="Spieck E."/>
            <person name="Le Paslier D."/>
            <person name="Daims H."/>
        </authorList>
    </citation>
    <scope>NUCLEOTIDE SEQUENCE [LARGE SCALE GENOMIC DNA]</scope>
</reference>
<dbReference type="EMBL" id="FP929003">
    <property type="protein sequence ID" value="CBK41990.1"/>
    <property type="molecule type" value="Genomic_DNA"/>
</dbReference>
<organism evidence="1 2">
    <name type="scientific">Nitrospira defluvii</name>
    <dbReference type="NCBI Taxonomy" id="330214"/>
    <lineage>
        <taxon>Bacteria</taxon>
        <taxon>Pseudomonadati</taxon>
        <taxon>Nitrospirota</taxon>
        <taxon>Nitrospiria</taxon>
        <taxon>Nitrospirales</taxon>
        <taxon>Nitrospiraceae</taxon>
        <taxon>Nitrospira</taxon>
    </lineage>
</organism>
<accession>D8PFF3</accession>
<gene>
    <name evidence="1" type="ORF">NIDE2276</name>
</gene>
<name>D8PFF3_9BACT</name>
<dbReference type="KEGG" id="nde:NIDE2276"/>
<evidence type="ECO:0000313" key="2">
    <source>
        <dbReference type="Proteomes" id="UP000001660"/>
    </source>
</evidence>
<protein>
    <submittedName>
        <fullName evidence="1">Uncharacterized protein</fullName>
    </submittedName>
</protein>
<dbReference type="HOGENOM" id="CLU_2988102_0_0_0"/>
<sequence>MLVARMRFDRFDSPHQPQEVPKQHKASHLASVYAAILEGCSLFLFHIVPADEVFVCP</sequence>
<dbReference type="Proteomes" id="UP000001660">
    <property type="component" value="Chromosome"/>
</dbReference>